<comment type="catalytic activity">
    <reaction evidence="1 12">
        <text>L-threonine = 2-oxobutanoate + NH4(+)</text>
        <dbReference type="Rhea" id="RHEA:22108"/>
        <dbReference type="ChEBI" id="CHEBI:16763"/>
        <dbReference type="ChEBI" id="CHEBI:28938"/>
        <dbReference type="ChEBI" id="CHEBI:57926"/>
        <dbReference type="EC" id="4.3.1.19"/>
    </reaction>
</comment>
<comment type="pathway">
    <text evidence="3 12">Amino-acid biosynthesis; L-isoleucine biosynthesis; 2-oxobutanoate from L-threonine: step 1/1.</text>
</comment>
<gene>
    <name evidence="12" type="primary">ilvA</name>
    <name evidence="14" type="ORF">HX89_13615</name>
</gene>
<dbReference type="GeneID" id="41842071"/>
<dbReference type="HOGENOM" id="CLU_021152_4_2_11"/>
<dbReference type="Gene3D" id="3.40.50.1100">
    <property type="match status" value="2"/>
</dbReference>
<evidence type="ECO:0000259" key="13">
    <source>
        <dbReference type="PROSITE" id="PS51672"/>
    </source>
</evidence>
<keyword evidence="8 12" id="KW-0663">Pyridoxal phosphate</keyword>
<evidence type="ECO:0000256" key="5">
    <source>
        <dbReference type="ARBA" id="ARBA00011881"/>
    </source>
</evidence>
<evidence type="ECO:0000256" key="7">
    <source>
        <dbReference type="ARBA" id="ARBA00022624"/>
    </source>
</evidence>
<dbReference type="SUPFAM" id="SSF53686">
    <property type="entry name" value="Tryptophan synthase beta subunit-like PLP-dependent enzymes"/>
    <property type="match status" value="1"/>
</dbReference>
<feature type="domain" description="ACT-like" evidence="13">
    <location>
        <begin position="345"/>
        <end position="419"/>
    </location>
</feature>
<proteinExistence type="inferred from homology"/>
<dbReference type="PANTHER" id="PTHR48078:SF11">
    <property type="entry name" value="THREONINE DEHYDRATASE, MITOCHONDRIAL"/>
    <property type="match status" value="1"/>
</dbReference>
<dbReference type="InterPro" id="IPR050147">
    <property type="entry name" value="Ser/Thr_Dehydratase"/>
</dbReference>
<evidence type="ECO:0000313" key="14">
    <source>
        <dbReference type="EMBL" id="AIF41781.1"/>
    </source>
</evidence>
<reference evidence="14 15" key="1">
    <citation type="submission" date="2014-07" db="EMBL/GenBank/DDBJ databases">
        <title>Genome Sequencing of Dermacoccus nishinomiyaensis.</title>
        <authorList>
            <person name="Hong K.W."/>
            <person name="Chan K.G."/>
        </authorList>
    </citation>
    <scope>NUCLEOTIDE SEQUENCE [LARGE SCALE GENOMIC DNA]</scope>
    <source>
        <strain evidence="14 15">M25</strain>
    </source>
</reference>
<evidence type="ECO:0000256" key="9">
    <source>
        <dbReference type="ARBA" id="ARBA00023239"/>
    </source>
</evidence>
<evidence type="ECO:0000256" key="1">
    <source>
        <dbReference type="ARBA" id="ARBA00001274"/>
    </source>
</evidence>
<dbReference type="UniPathway" id="UPA00047">
    <property type="reaction ID" value="UER00054"/>
</dbReference>
<dbReference type="GO" id="GO:0004794">
    <property type="term" value="F:threonine deaminase activity"/>
    <property type="evidence" value="ECO:0007669"/>
    <property type="project" value="UniProtKB-UniRule"/>
</dbReference>
<name>A0A075JI22_9MICO</name>
<evidence type="ECO:0000256" key="10">
    <source>
        <dbReference type="ARBA" id="ARBA00023304"/>
    </source>
</evidence>
<dbReference type="NCBIfam" id="TIGR02079">
    <property type="entry name" value="THD1"/>
    <property type="match status" value="1"/>
</dbReference>
<dbReference type="InterPro" id="IPR001721">
    <property type="entry name" value="TD_ACT-like"/>
</dbReference>
<dbReference type="KEGG" id="dni:HX89_13615"/>
<dbReference type="EC" id="4.3.1.19" evidence="12"/>
<evidence type="ECO:0000256" key="12">
    <source>
        <dbReference type="RuleBase" id="RU362012"/>
    </source>
</evidence>
<keyword evidence="10 12" id="KW-0100">Branched-chain amino acid biosynthesis</keyword>
<evidence type="ECO:0000256" key="8">
    <source>
        <dbReference type="ARBA" id="ARBA00022898"/>
    </source>
</evidence>
<evidence type="ECO:0000256" key="3">
    <source>
        <dbReference type="ARBA" id="ARBA00004810"/>
    </source>
</evidence>
<keyword evidence="15" id="KW-1185">Reference proteome</keyword>
<dbReference type="EMBL" id="CP008889">
    <property type="protein sequence ID" value="AIF41781.1"/>
    <property type="molecule type" value="Genomic_DNA"/>
</dbReference>
<comment type="function">
    <text evidence="11 12">Catalyzes the anaerobic formation of alpha-ketobutyrate and ammonia from threonine in a two-step reaction. The first step involved a dehydration of threonine and a production of enamine intermediates (aminocrotonate), which tautomerizes to its imine form (iminobutyrate). Both intermediates are unstable and short-lived. The second step is the nonenzymatic hydrolysis of the enamine/imine intermediates to form 2-ketobutyrate and free ammonia. In the low water environment of the cell, the second step is accelerated by RidA.</text>
</comment>
<dbReference type="GO" id="GO:0003941">
    <property type="term" value="F:L-serine ammonia-lyase activity"/>
    <property type="evidence" value="ECO:0007669"/>
    <property type="project" value="TreeGrafter"/>
</dbReference>
<dbReference type="GO" id="GO:0030170">
    <property type="term" value="F:pyridoxal phosphate binding"/>
    <property type="evidence" value="ECO:0007669"/>
    <property type="project" value="InterPro"/>
</dbReference>
<sequence>MADVTSTPTLRPEVDASDVEAAAERLTDLLHPTMLFESSRLSTKFGASVVLKREDQQPVRSYKIRGASNLIAQLDDDARAAGVVCASAGNHAQGVAYACSRLGVKATIFLPRTTPRQKRERVRVLGGPWVETVVEGDTYDVAATAAGEFAATTGATLVPAFDDVRTIAGQGTVALEAFAQCEAQYGKVPDVVVVPVGGGGLLAGITAWVRERHPSTRIVGVEPVGAPSLQAALAEGRPVAVPVTDPFVDGATVGLLGAHTYPIIAAGGVPCFSVPEGQICTEMLDLYQSDGIIAEPAGALAPAALPGVDFAGGELVLAILSGGNNDVSRYAEVVERSLVFEGRKHYFIVEFPQEPGQLRRFLDGVLGPDDDITLFEYTKRSNRETGPALVGLELGDPSSLPDLLARIDASPARVERVDPDSPLFRMVL</sequence>
<dbReference type="AlphaFoldDB" id="A0A075JI22"/>
<keyword evidence="9 12" id="KW-0456">Lyase</keyword>
<keyword evidence="6 12" id="KW-0028">Amino-acid biosynthesis</keyword>
<dbReference type="CDD" id="cd01562">
    <property type="entry name" value="Thr-dehyd"/>
    <property type="match status" value="1"/>
</dbReference>
<evidence type="ECO:0000256" key="6">
    <source>
        <dbReference type="ARBA" id="ARBA00022605"/>
    </source>
</evidence>
<dbReference type="InterPro" id="IPR011820">
    <property type="entry name" value="IlvA"/>
</dbReference>
<dbReference type="InterPro" id="IPR036052">
    <property type="entry name" value="TrpB-like_PALP_sf"/>
</dbReference>
<comment type="subunit">
    <text evidence="5 12">Homotetramer.</text>
</comment>
<evidence type="ECO:0000256" key="4">
    <source>
        <dbReference type="ARBA" id="ARBA00010869"/>
    </source>
</evidence>
<protein>
    <recommendedName>
        <fullName evidence="12">L-threonine dehydratase</fullName>
        <ecNumber evidence="12">4.3.1.19</ecNumber>
    </recommendedName>
    <alternativeName>
        <fullName evidence="12">Threonine deaminase</fullName>
    </alternativeName>
</protein>
<dbReference type="Gene3D" id="3.40.1020.10">
    <property type="entry name" value="Biosynthetic Threonine Deaminase, Domain 3"/>
    <property type="match status" value="1"/>
</dbReference>
<evidence type="ECO:0000313" key="15">
    <source>
        <dbReference type="Proteomes" id="UP000027986"/>
    </source>
</evidence>
<dbReference type="PROSITE" id="PS51672">
    <property type="entry name" value="ACT_LIKE"/>
    <property type="match status" value="1"/>
</dbReference>
<dbReference type="Pfam" id="PF00291">
    <property type="entry name" value="PALP"/>
    <property type="match status" value="1"/>
</dbReference>
<dbReference type="GO" id="GO:0006567">
    <property type="term" value="P:L-threonine catabolic process"/>
    <property type="evidence" value="ECO:0007669"/>
    <property type="project" value="TreeGrafter"/>
</dbReference>
<evidence type="ECO:0000256" key="2">
    <source>
        <dbReference type="ARBA" id="ARBA00001933"/>
    </source>
</evidence>
<dbReference type="PROSITE" id="PS00165">
    <property type="entry name" value="DEHYDRATASE_SER_THR"/>
    <property type="match status" value="1"/>
</dbReference>
<dbReference type="Pfam" id="PF00585">
    <property type="entry name" value="Thr_dehydrat_C"/>
    <property type="match status" value="1"/>
</dbReference>
<accession>A0A075JI22</accession>
<dbReference type="OrthoDB" id="9811476at2"/>
<organism evidence="14 15">
    <name type="scientific">Dermacoccus nishinomiyaensis</name>
    <dbReference type="NCBI Taxonomy" id="1274"/>
    <lineage>
        <taxon>Bacteria</taxon>
        <taxon>Bacillati</taxon>
        <taxon>Actinomycetota</taxon>
        <taxon>Actinomycetes</taxon>
        <taxon>Micrococcales</taxon>
        <taxon>Dermacoccaceae</taxon>
        <taxon>Dermacoccus</taxon>
    </lineage>
</organism>
<dbReference type="PANTHER" id="PTHR48078">
    <property type="entry name" value="THREONINE DEHYDRATASE, MITOCHONDRIAL-RELATED"/>
    <property type="match status" value="1"/>
</dbReference>
<dbReference type="FunFam" id="3.40.50.1100:FF:000005">
    <property type="entry name" value="Threonine dehydratase catabolic"/>
    <property type="match status" value="1"/>
</dbReference>
<dbReference type="GO" id="GO:0009097">
    <property type="term" value="P:isoleucine biosynthetic process"/>
    <property type="evidence" value="ECO:0007669"/>
    <property type="project" value="UniProtKB-UniRule"/>
</dbReference>
<comment type="similarity">
    <text evidence="4 12">Belongs to the serine/threonine dehydratase family.</text>
</comment>
<dbReference type="Proteomes" id="UP000027986">
    <property type="component" value="Chromosome"/>
</dbReference>
<dbReference type="InterPro" id="IPR038110">
    <property type="entry name" value="TD_ACT-like_sf"/>
</dbReference>
<dbReference type="InterPro" id="IPR000634">
    <property type="entry name" value="Ser/Thr_deHydtase_PyrdxlP-BS"/>
</dbReference>
<dbReference type="GO" id="GO:0006565">
    <property type="term" value="P:L-serine catabolic process"/>
    <property type="evidence" value="ECO:0007669"/>
    <property type="project" value="TreeGrafter"/>
</dbReference>
<evidence type="ECO:0000256" key="11">
    <source>
        <dbReference type="ARBA" id="ARBA00025527"/>
    </source>
</evidence>
<keyword evidence="7 12" id="KW-0412">Isoleucine biosynthesis</keyword>
<dbReference type="InterPro" id="IPR001926">
    <property type="entry name" value="TrpB-like_PALP"/>
</dbReference>
<comment type="cofactor">
    <cofactor evidence="2 12">
        <name>pyridoxal 5'-phosphate</name>
        <dbReference type="ChEBI" id="CHEBI:597326"/>
    </cofactor>
</comment>
<dbReference type="eggNOG" id="COG1171">
    <property type="taxonomic scope" value="Bacteria"/>
</dbReference>
<dbReference type="RefSeq" id="WP_038569768.1">
    <property type="nucleotide sequence ID" value="NZ_CP008889.1"/>
</dbReference>
<dbReference type="NCBIfam" id="NF006390">
    <property type="entry name" value="PRK08639.1"/>
    <property type="match status" value="1"/>
</dbReference>